<dbReference type="PANTHER" id="PTHR43537">
    <property type="entry name" value="TRANSCRIPTIONAL REGULATOR, GNTR FAMILY"/>
    <property type="match status" value="1"/>
</dbReference>
<dbReference type="Pfam" id="PF07729">
    <property type="entry name" value="FCD"/>
    <property type="match status" value="1"/>
</dbReference>
<accession>A0A4S5BI59</accession>
<evidence type="ECO:0000256" key="1">
    <source>
        <dbReference type="ARBA" id="ARBA00023015"/>
    </source>
</evidence>
<sequence length="249" mass="27124">MTTTQTPNDDAPSSPADSLRDAMAIERAHPTLRQLALEKLRQAIIGGQLPPGARLVERTLCDLLGVSRSVVRESLGQLEAEGWITKEPYKGPTVAVIDEDGVRQIFEMRAAIEGRVAALSAHRATAEQIDALEVTLVAMTKAQAAADVEAQIEAIESFYEVLLEAAGNELMASYLAAQRNRLARLRRLSLSHSPRASASVEEKRQIVAAIRHKDAKTASELAEQHVWNSSESLLAVVRKDAADSDKRSR</sequence>
<dbReference type="SMART" id="SM00895">
    <property type="entry name" value="FCD"/>
    <property type="match status" value="1"/>
</dbReference>
<dbReference type="RefSeq" id="WP_136407996.1">
    <property type="nucleotide sequence ID" value="NZ_SSWX01000047.1"/>
</dbReference>
<reference evidence="5 6" key="1">
    <citation type="submission" date="2019-04" db="EMBL/GenBank/DDBJ databases">
        <title>Lampropedia sp YIM MLB12 draf genome.</title>
        <authorList>
            <person name="Wang Y.-X."/>
        </authorList>
    </citation>
    <scope>NUCLEOTIDE SEQUENCE [LARGE SCALE GENOMIC DNA]</scope>
    <source>
        <strain evidence="5 6">YIM MLB12</strain>
    </source>
</reference>
<name>A0A4S5BI59_9BURK</name>
<dbReference type="EMBL" id="SSWX01000047">
    <property type="protein sequence ID" value="THJ30465.1"/>
    <property type="molecule type" value="Genomic_DNA"/>
</dbReference>
<dbReference type="GO" id="GO:0003700">
    <property type="term" value="F:DNA-binding transcription factor activity"/>
    <property type="evidence" value="ECO:0007669"/>
    <property type="project" value="InterPro"/>
</dbReference>
<dbReference type="GO" id="GO:0003677">
    <property type="term" value="F:DNA binding"/>
    <property type="evidence" value="ECO:0007669"/>
    <property type="project" value="UniProtKB-KW"/>
</dbReference>
<dbReference type="AlphaFoldDB" id="A0A4S5BI59"/>
<dbReference type="Gene3D" id="1.20.120.530">
    <property type="entry name" value="GntR ligand-binding domain-like"/>
    <property type="match status" value="1"/>
</dbReference>
<dbReference type="PROSITE" id="PS50949">
    <property type="entry name" value="HTH_GNTR"/>
    <property type="match status" value="1"/>
</dbReference>
<feature type="domain" description="HTH gntR-type" evidence="4">
    <location>
        <begin position="30"/>
        <end position="97"/>
    </location>
</feature>
<keyword evidence="2" id="KW-0238">DNA-binding</keyword>
<dbReference type="InterPro" id="IPR008920">
    <property type="entry name" value="TF_FadR/GntR_C"/>
</dbReference>
<comment type="caution">
    <text evidence="5">The sequence shown here is derived from an EMBL/GenBank/DDBJ whole genome shotgun (WGS) entry which is preliminary data.</text>
</comment>
<keyword evidence="3" id="KW-0804">Transcription</keyword>
<dbReference type="CDD" id="cd07377">
    <property type="entry name" value="WHTH_GntR"/>
    <property type="match status" value="1"/>
</dbReference>
<organism evidence="5 6">
    <name type="scientific">Lampropedia aestuarii</name>
    <dbReference type="NCBI Taxonomy" id="2562762"/>
    <lineage>
        <taxon>Bacteria</taxon>
        <taxon>Pseudomonadati</taxon>
        <taxon>Pseudomonadota</taxon>
        <taxon>Betaproteobacteria</taxon>
        <taxon>Burkholderiales</taxon>
        <taxon>Comamonadaceae</taxon>
        <taxon>Lampropedia</taxon>
    </lineage>
</organism>
<dbReference type="PRINTS" id="PR00035">
    <property type="entry name" value="HTHGNTR"/>
</dbReference>
<dbReference type="OrthoDB" id="8680857at2"/>
<evidence type="ECO:0000256" key="3">
    <source>
        <dbReference type="ARBA" id="ARBA00023163"/>
    </source>
</evidence>
<dbReference type="SUPFAM" id="SSF48008">
    <property type="entry name" value="GntR ligand-binding domain-like"/>
    <property type="match status" value="1"/>
</dbReference>
<dbReference type="InterPro" id="IPR011711">
    <property type="entry name" value="GntR_C"/>
</dbReference>
<dbReference type="InterPro" id="IPR000524">
    <property type="entry name" value="Tscrpt_reg_HTH_GntR"/>
</dbReference>
<dbReference type="SUPFAM" id="SSF46785">
    <property type="entry name" value="Winged helix' DNA-binding domain"/>
    <property type="match status" value="1"/>
</dbReference>
<proteinExistence type="predicted"/>
<evidence type="ECO:0000313" key="6">
    <source>
        <dbReference type="Proteomes" id="UP000306236"/>
    </source>
</evidence>
<dbReference type="Gene3D" id="1.10.10.10">
    <property type="entry name" value="Winged helix-like DNA-binding domain superfamily/Winged helix DNA-binding domain"/>
    <property type="match status" value="1"/>
</dbReference>
<dbReference type="SMART" id="SM00345">
    <property type="entry name" value="HTH_GNTR"/>
    <property type="match status" value="1"/>
</dbReference>
<evidence type="ECO:0000256" key="2">
    <source>
        <dbReference type="ARBA" id="ARBA00023125"/>
    </source>
</evidence>
<keyword evidence="6" id="KW-1185">Reference proteome</keyword>
<dbReference type="PANTHER" id="PTHR43537:SF24">
    <property type="entry name" value="GLUCONATE OPERON TRANSCRIPTIONAL REPRESSOR"/>
    <property type="match status" value="1"/>
</dbReference>
<gene>
    <name evidence="5" type="ORF">E8K88_17730</name>
</gene>
<dbReference type="InterPro" id="IPR036390">
    <property type="entry name" value="WH_DNA-bd_sf"/>
</dbReference>
<dbReference type="Pfam" id="PF00392">
    <property type="entry name" value="GntR"/>
    <property type="match status" value="1"/>
</dbReference>
<protein>
    <submittedName>
        <fullName evidence="5">GntR family transcriptional regulator</fullName>
    </submittedName>
</protein>
<keyword evidence="1" id="KW-0805">Transcription regulation</keyword>
<dbReference type="InterPro" id="IPR036388">
    <property type="entry name" value="WH-like_DNA-bd_sf"/>
</dbReference>
<evidence type="ECO:0000259" key="4">
    <source>
        <dbReference type="PROSITE" id="PS50949"/>
    </source>
</evidence>
<dbReference type="Proteomes" id="UP000306236">
    <property type="component" value="Unassembled WGS sequence"/>
</dbReference>
<evidence type="ECO:0000313" key="5">
    <source>
        <dbReference type="EMBL" id="THJ30465.1"/>
    </source>
</evidence>